<gene>
    <name evidence="12" type="ORF">BESB_069040</name>
</gene>
<evidence type="ECO:0000256" key="8">
    <source>
        <dbReference type="ARBA" id="ARBA00029936"/>
    </source>
</evidence>
<dbReference type="STRING" id="94643.A0A2A9MF36"/>
<feature type="compositionally biased region" description="Basic and acidic residues" evidence="10">
    <location>
        <begin position="1474"/>
        <end position="1485"/>
    </location>
</feature>
<keyword evidence="7 12" id="KW-0030">Aminoacyl-tRNA synthetase</keyword>
<dbReference type="InterPro" id="IPR002300">
    <property type="entry name" value="aa-tRNA-synth_Ia"/>
</dbReference>
<dbReference type="GO" id="GO:0006438">
    <property type="term" value="P:valyl-tRNA aminoacylation"/>
    <property type="evidence" value="ECO:0007669"/>
    <property type="project" value="InterPro"/>
</dbReference>
<feature type="compositionally biased region" description="Basic and acidic residues" evidence="10">
    <location>
        <begin position="327"/>
        <end position="342"/>
    </location>
</feature>
<feature type="region of interest" description="Disordered" evidence="10">
    <location>
        <begin position="298"/>
        <end position="372"/>
    </location>
</feature>
<dbReference type="InterPro" id="IPR001412">
    <property type="entry name" value="aa-tRNA-synth_I_CS"/>
</dbReference>
<dbReference type="OrthoDB" id="333856at2759"/>
<dbReference type="EMBL" id="NWUJ01000006">
    <property type="protein sequence ID" value="PFH34871.1"/>
    <property type="molecule type" value="Genomic_DNA"/>
</dbReference>
<dbReference type="Gene3D" id="3.40.50.620">
    <property type="entry name" value="HUPs"/>
    <property type="match status" value="4"/>
</dbReference>
<proteinExistence type="inferred from homology"/>
<keyword evidence="4" id="KW-0547">Nucleotide-binding</keyword>
<evidence type="ECO:0000256" key="4">
    <source>
        <dbReference type="ARBA" id="ARBA00022741"/>
    </source>
</evidence>
<feature type="region of interest" description="Disordered" evidence="10">
    <location>
        <begin position="1525"/>
        <end position="1571"/>
    </location>
</feature>
<dbReference type="GO" id="GO:0004832">
    <property type="term" value="F:valine-tRNA ligase activity"/>
    <property type="evidence" value="ECO:0007669"/>
    <property type="project" value="UniProtKB-EC"/>
</dbReference>
<dbReference type="SUPFAM" id="SSF52374">
    <property type="entry name" value="Nucleotidylyl transferase"/>
    <property type="match status" value="2"/>
</dbReference>
<feature type="compositionally biased region" description="Basic and acidic residues" evidence="10">
    <location>
        <begin position="2251"/>
        <end position="2265"/>
    </location>
</feature>
<feature type="compositionally biased region" description="Basic and acidic residues" evidence="10">
    <location>
        <begin position="557"/>
        <end position="567"/>
    </location>
</feature>
<dbReference type="Gene3D" id="1.10.730.10">
    <property type="entry name" value="Isoleucyl-tRNA Synthetase, Domain 1"/>
    <property type="match status" value="2"/>
</dbReference>
<dbReference type="Proteomes" id="UP000224006">
    <property type="component" value="Chromosome VI"/>
</dbReference>
<feature type="domain" description="Aminoacyl-tRNA synthetase class Ia" evidence="11">
    <location>
        <begin position="437"/>
        <end position="476"/>
    </location>
</feature>
<feature type="compositionally biased region" description="Polar residues" evidence="10">
    <location>
        <begin position="767"/>
        <end position="782"/>
    </location>
</feature>
<feature type="region of interest" description="Disordered" evidence="10">
    <location>
        <begin position="2064"/>
        <end position="2105"/>
    </location>
</feature>
<feature type="region of interest" description="Disordered" evidence="10">
    <location>
        <begin position="1109"/>
        <end position="1142"/>
    </location>
</feature>
<dbReference type="EC" id="6.1.1.9" evidence="2"/>
<dbReference type="KEGG" id="bbes:BESB_069040"/>
<evidence type="ECO:0000256" key="5">
    <source>
        <dbReference type="ARBA" id="ARBA00022840"/>
    </source>
</evidence>
<accession>A0A2A9MF36</accession>
<evidence type="ECO:0000313" key="13">
    <source>
        <dbReference type="Proteomes" id="UP000224006"/>
    </source>
</evidence>
<dbReference type="PROSITE" id="PS00178">
    <property type="entry name" value="AA_TRNA_LIGASE_I"/>
    <property type="match status" value="1"/>
</dbReference>
<feature type="compositionally biased region" description="Basic and acidic residues" evidence="10">
    <location>
        <begin position="1825"/>
        <end position="1862"/>
    </location>
</feature>
<feature type="region of interest" description="Disordered" evidence="10">
    <location>
        <begin position="1211"/>
        <end position="1244"/>
    </location>
</feature>
<feature type="region of interest" description="Disordered" evidence="10">
    <location>
        <begin position="2289"/>
        <end position="2350"/>
    </location>
</feature>
<name>A0A2A9MF36_BESBE</name>
<feature type="region of interest" description="Disordered" evidence="10">
    <location>
        <begin position="602"/>
        <end position="621"/>
    </location>
</feature>
<dbReference type="Pfam" id="PF00133">
    <property type="entry name" value="tRNA-synt_1"/>
    <property type="match status" value="3"/>
</dbReference>
<sequence>MGSQEGGRLVRGRSAASASPQIRIVFRLCLFCCISLVRSPPSTPAESLRAPQPSHAGSSAGPFLSFASLGAGDAVADASLPMQTLSPQAALLGSVDRQARAESSRRAGVPNRRGRVWSALSGASDWSALSIHRRRDASSAFPFSPSGLDLFAWLPRDVDGGGGRWSRETEPEFPLDFSRRRQQFVRSAAQHDTQGWCGWRRRLRPNADGRQRSPGRVPAACAAFLLSSLPVFSKTGHARQPSRASSPLLRRHGRTLPLAIDAWKRGPFTSPAEPLREIRVLSTHSRLASSAFAPGCTPAEAQIDGQASPAPSSKPWGFSVRRLGTRRRQEGEARSLRGDVHRLRPLPLDASSCSSSEETPEPHARSASGLPRSFPHRTWERHLYTWWEKTLDIFDADTAAAHVVADATLPARPRLAALCENDPRDPLSCSKEEDTRDAVPTRFRLLMPPPNLTGPLHLGHAASLALQDLLVRFRRMLLIRADAESSQNEERARGDLGGGRESGDGERAAKGVDDAERSPEAETDLPGGEFASRAGDAEVASLSRLARPTCPSASRPLSEEGDGRRPDALLSACPTEWIPGTDHAGLAMAWLLRRHERRVAQRKKKTGNAAPRGLAARESPVAEQSGRGARALLERWAAVCRHVIRCQQRRLGCSCDWRRSVYTLDPAYSQLVARVFVQLWRRSLIRKGKYLTLWDTEARTALADFEVLFPSLDALREAEKNALKHARGDGALPASPRFHEALRPQAEADTSVAQANGGTEVGRAPRGSQTSCEKGLQRTASHLSADADSGTERRDLEERDEWLRAHEDGGASGVLGKDVGVQKTTESGKSSRLYFLACKLVPGLPTKDPETGDRPRTEDSERERADDPGMREEGQEAKAPENDLRVAICLEDPRQLRDVAAVCVKPHAFQRLCAQAEKDYAAGLPSSLARVTSRARPGSLPLATGRPLPWQVVLPGVGRSVPLLIHDGEYLHPLAAAAATRLRELQAPRPSSASSSRSSAPAASSSSCIGETTGAVASWPRPGDPAGVSRAPLEDRLGTDGCAETLAPSRERELALRVACVGVTAFSEGPHAGEMSAPTPPSGPQATASAPSFALGAAPASLSAAAGAPSPERLCRASTSGSSAPTRGGASSALSASASSSDLWRQIDRERGSLGYWEDADESGDAPPGVAPRSFLRNWPKWTSTRTGAEVQLRLSSQWLLDLPAAAREAANLAGTSQGEGPEEDAEEEGGRAENAEAAPARSARRRLQLLPERVERQWSKFVGAQASLRPWCLSRQLDWGVPLPVWRVRLFGVSRAAKKAAQTVEKTGTDTGVSAKAAREDATPASARDARGAAQADARLLAEAERRKESGEGPRGTEETGGRAGRRDRAREAPHSGETEGGGEAGVGADAREEDELGGGVEYAWDEVAASEEDAWKAIEAKIVRHLLRAGIENPKERAATILQGARLRASSGGQESHGARELPAEQGDGEDENGRGETTRTRGEEEDIYAEIAQTKDVLDTWFSSALWPLACAEAACRDRKSNEDASEERTSGTPAAVAPFSPSPASTALSSPPSSSPSPLSSPSASLSVCDSARLPPLSSREGRGCAPSAAPRAPHTELVTGEDILFFWVLRQFVLCGALTRRTPFSRVTLHGLLVDGEGKKLSKTKGNVARGYLNRVIEEAGADALRWTLLSGISPGSSIAFDQEALAVSRRFLHKLWNVGRFVERFAATFPPFSASARASSPSCGESEARGETAGACHRPAEDARGQASQEESAERRSCQSPLVARYFWSRSLAVAREVSALLERMETGAAAQILQSFLWREVADWLIPAAAAARVYSGRPEETRPARTDGGERDAGGGRAAPEKDPRADAGDGEARPEAWETIVAATGEQGARATALEPKEGGPTQEQRMNAETRLALVEDLGLWSELLLSVFDVSLRLLHPFVPFVTEALFQTVVLPHAPRHHERLRASDCSTFSRETPSTFSPAPSASAAPHPGTSAHSSTPSPSSTVSSEARGAVGPSASMPVSGLDSSPPLNLPRALAASRWALHSSERPRLDTEALRLFPVLQTVVRRIRRAVKEFQPQEPPEAEPAGRPEDEDPSRTTESFSRMPEVDRDGQRVVPRGELRVELASEDDALSALIEVRRETACVRGVVLVVPSSVSFAEEGYALAGGEGECGLTNLLFSGCFSERKARRGTLRSSGAHLWFPFRLGTACVWLPRTSRAAFSPLRAARRERFFVATWAALAPSALSVVRRSRSPGCKPRAARETPLEEGRRASEDASELDASVRKMEIRVSRSLPSPLCASRRSACSPPEDVQPCAASQPARQCGGEREDNGDDKQKADAAERRREKSAAQRHRKGEKLKEQIAELEARLAVPEFAVRAPADVQRKLRVRLERAKHELAKAERL</sequence>
<feature type="region of interest" description="Disordered" evidence="10">
    <location>
        <begin position="1954"/>
        <end position="2018"/>
    </location>
</feature>
<dbReference type="PANTHER" id="PTHR11946">
    <property type="entry name" value="VALYL-TRNA SYNTHETASES"/>
    <property type="match status" value="1"/>
</dbReference>
<feature type="compositionally biased region" description="Basic and acidic residues" evidence="10">
    <location>
        <begin position="1341"/>
        <end position="1379"/>
    </location>
</feature>
<dbReference type="PANTHER" id="PTHR11946:SF93">
    <property type="entry name" value="VALINE--TRNA LIGASE, CHLOROPLASTIC_MITOCHONDRIAL 2"/>
    <property type="match status" value="1"/>
</dbReference>
<evidence type="ECO:0000256" key="6">
    <source>
        <dbReference type="ARBA" id="ARBA00022917"/>
    </source>
</evidence>
<dbReference type="VEuPathDB" id="ToxoDB:BESB_069040"/>
<dbReference type="InterPro" id="IPR002303">
    <property type="entry name" value="Valyl-tRNA_ligase"/>
</dbReference>
<feature type="compositionally biased region" description="Basic and acidic residues" evidence="10">
    <location>
        <begin position="847"/>
        <end position="880"/>
    </location>
</feature>
<feature type="compositionally biased region" description="Low complexity" evidence="10">
    <location>
        <begin position="1537"/>
        <end position="1571"/>
    </location>
</feature>
<feature type="compositionally biased region" description="Basic and acidic residues" evidence="10">
    <location>
        <begin position="2316"/>
        <end position="2340"/>
    </location>
</feature>
<evidence type="ECO:0000256" key="10">
    <source>
        <dbReference type="SAM" id="MobiDB-lite"/>
    </source>
</evidence>
<dbReference type="GeneID" id="40311830"/>
<feature type="compositionally biased region" description="Low complexity" evidence="10">
    <location>
        <begin position="1130"/>
        <end position="1141"/>
    </location>
</feature>
<evidence type="ECO:0000259" key="11">
    <source>
        <dbReference type="Pfam" id="PF00133"/>
    </source>
</evidence>
<keyword evidence="6" id="KW-0648">Protein biosynthesis</keyword>
<dbReference type="SUPFAM" id="SSF47323">
    <property type="entry name" value="Anticodon-binding domain of a subclass of class I aminoacyl-tRNA synthetases"/>
    <property type="match status" value="1"/>
</dbReference>
<feature type="region of interest" description="Disordered" evidence="10">
    <location>
        <begin position="985"/>
        <end position="1038"/>
    </location>
</feature>
<keyword evidence="5" id="KW-0067">ATP-binding</keyword>
<feature type="region of interest" description="Disordered" evidence="10">
    <location>
        <begin position="1448"/>
        <end position="1489"/>
    </location>
</feature>
<dbReference type="GO" id="GO:0005829">
    <property type="term" value="C:cytosol"/>
    <property type="evidence" value="ECO:0007669"/>
    <property type="project" value="TreeGrafter"/>
</dbReference>
<feature type="region of interest" description="Disordered" evidence="10">
    <location>
        <begin position="1875"/>
        <end position="1894"/>
    </location>
</feature>
<evidence type="ECO:0000256" key="9">
    <source>
        <dbReference type="ARBA" id="ARBA00047552"/>
    </source>
</evidence>
<feature type="region of interest" description="Disordered" evidence="10">
    <location>
        <begin position="1820"/>
        <end position="1862"/>
    </location>
</feature>
<feature type="region of interest" description="Disordered" evidence="10">
    <location>
        <begin position="483"/>
        <end position="568"/>
    </location>
</feature>
<dbReference type="GO" id="GO:0005524">
    <property type="term" value="F:ATP binding"/>
    <property type="evidence" value="ECO:0007669"/>
    <property type="project" value="UniProtKB-KW"/>
</dbReference>
<dbReference type="InterPro" id="IPR009080">
    <property type="entry name" value="tRNAsynth_Ia_anticodon-bd"/>
</dbReference>
<feature type="compositionally biased region" description="Low complexity" evidence="10">
    <location>
        <begin position="987"/>
        <end position="1007"/>
    </location>
</feature>
<evidence type="ECO:0000256" key="3">
    <source>
        <dbReference type="ARBA" id="ARBA00022598"/>
    </source>
</evidence>
<feature type="region of interest" description="Disordered" evidence="10">
    <location>
        <begin position="745"/>
        <end position="797"/>
    </location>
</feature>
<keyword evidence="13" id="KW-1185">Reference proteome</keyword>
<evidence type="ECO:0000256" key="1">
    <source>
        <dbReference type="ARBA" id="ARBA00005594"/>
    </source>
</evidence>
<feature type="region of interest" description="Disordered" evidence="10">
    <location>
        <begin position="2243"/>
        <end position="2272"/>
    </location>
</feature>
<feature type="domain" description="Aminoacyl-tRNA synthetase class Ia" evidence="11">
    <location>
        <begin position="575"/>
        <end position="1316"/>
    </location>
</feature>
<organism evidence="12 13">
    <name type="scientific">Besnoitia besnoiti</name>
    <name type="common">Apicomplexan protozoan</name>
    <dbReference type="NCBI Taxonomy" id="94643"/>
    <lineage>
        <taxon>Eukaryota</taxon>
        <taxon>Sar</taxon>
        <taxon>Alveolata</taxon>
        <taxon>Apicomplexa</taxon>
        <taxon>Conoidasida</taxon>
        <taxon>Coccidia</taxon>
        <taxon>Eucoccidiorida</taxon>
        <taxon>Eimeriorina</taxon>
        <taxon>Sarcocystidae</taxon>
        <taxon>Besnoitia</taxon>
    </lineage>
</organism>
<comment type="caution">
    <text evidence="12">The sequence shown here is derived from an EMBL/GenBank/DDBJ whole genome shotgun (WGS) entry which is preliminary data.</text>
</comment>
<evidence type="ECO:0000256" key="2">
    <source>
        <dbReference type="ARBA" id="ARBA00013169"/>
    </source>
</evidence>
<comment type="similarity">
    <text evidence="1">Belongs to the class-I aminoacyl-tRNA synthetase family.</text>
</comment>
<feature type="region of interest" description="Disordered" evidence="10">
    <location>
        <begin position="844"/>
        <end position="880"/>
    </location>
</feature>
<reference evidence="12 13" key="1">
    <citation type="submission" date="2017-09" db="EMBL/GenBank/DDBJ databases">
        <title>Genome sequencing of Besnoitia besnoiti strain Bb-Ger1.</title>
        <authorList>
            <person name="Schares G."/>
            <person name="Venepally P."/>
            <person name="Lorenzi H.A."/>
        </authorList>
    </citation>
    <scope>NUCLEOTIDE SEQUENCE [LARGE SCALE GENOMIC DNA]</scope>
    <source>
        <strain evidence="12 13">Bb-Ger1</strain>
    </source>
</reference>
<feature type="region of interest" description="Disordered" evidence="10">
    <location>
        <begin position="1300"/>
        <end position="1395"/>
    </location>
</feature>
<feature type="compositionally biased region" description="Basic and acidic residues" evidence="10">
    <location>
        <begin position="501"/>
        <end position="520"/>
    </location>
</feature>
<evidence type="ECO:0000313" key="12">
    <source>
        <dbReference type="EMBL" id="PFH34871.1"/>
    </source>
</evidence>
<feature type="region of interest" description="Disordered" evidence="10">
    <location>
        <begin position="1071"/>
        <end position="1090"/>
    </location>
</feature>
<dbReference type="RefSeq" id="XP_029218880.1">
    <property type="nucleotide sequence ID" value="XM_029365297.1"/>
</dbReference>
<dbReference type="InterPro" id="IPR014729">
    <property type="entry name" value="Rossmann-like_a/b/a_fold"/>
</dbReference>
<feature type="domain" description="Aminoacyl-tRNA synthetase class Ia" evidence="11">
    <location>
        <begin position="1598"/>
        <end position="1677"/>
    </location>
</feature>
<evidence type="ECO:0000256" key="7">
    <source>
        <dbReference type="ARBA" id="ARBA00023146"/>
    </source>
</evidence>
<feature type="region of interest" description="Disordered" evidence="10">
    <location>
        <begin position="1720"/>
        <end position="1761"/>
    </location>
</feature>
<protein>
    <recommendedName>
        <fullName evidence="2">valine--tRNA ligase</fullName>
        <ecNumber evidence="2">6.1.1.9</ecNumber>
    </recommendedName>
    <alternativeName>
        <fullName evidence="8">Valyl-tRNA synthetase</fullName>
    </alternativeName>
</protein>
<keyword evidence="3" id="KW-0436">Ligase</keyword>
<feature type="compositionally biased region" description="Low complexity" evidence="10">
    <location>
        <begin position="1965"/>
        <end position="1998"/>
    </location>
</feature>
<comment type="catalytic activity">
    <reaction evidence="9">
        <text>tRNA(Val) + L-valine + ATP = L-valyl-tRNA(Val) + AMP + diphosphate</text>
        <dbReference type="Rhea" id="RHEA:10704"/>
        <dbReference type="Rhea" id="RHEA-COMP:9672"/>
        <dbReference type="Rhea" id="RHEA-COMP:9708"/>
        <dbReference type="ChEBI" id="CHEBI:30616"/>
        <dbReference type="ChEBI" id="CHEBI:33019"/>
        <dbReference type="ChEBI" id="CHEBI:57762"/>
        <dbReference type="ChEBI" id="CHEBI:78442"/>
        <dbReference type="ChEBI" id="CHEBI:78537"/>
        <dbReference type="ChEBI" id="CHEBI:456215"/>
        <dbReference type="EC" id="6.1.1.9"/>
    </reaction>
</comment>